<dbReference type="SUPFAM" id="SSF53474">
    <property type="entry name" value="alpha/beta-Hydrolases"/>
    <property type="match status" value="1"/>
</dbReference>
<dbReference type="InterPro" id="IPR022385">
    <property type="entry name" value="Rhs_assc_core"/>
</dbReference>
<name>A0ABU1TTP5_9FLAO</name>
<dbReference type="EMBL" id="JAVDVI010000017">
    <property type="protein sequence ID" value="MDR6969255.1"/>
    <property type="molecule type" value="Genomic_DNA"/>
</dbReference>
<dbReference type="InterPro" id="IPR029058">
    <property type="entry name" value="AB_hydrolase_fold"/>
</dbReference>
<dbReference type="Proteomes" id="UP001255185">
    <property type="component" value="Unassembled WGS sequence"/>
</dbReference>
<dbReference type="Gene3D" id="3.40.50.1820">
    <property type="entry name" value="alpha/beta hydrolase"/>
    <property type="match status" value="1"/>
</dbReference>
<reference evidence="2 3" key="1">
    <citation type="submission" date="2023-07" db="EMBL/GenBank/DDBJ databases">
        <title>Sorghum-associated microbial communities from plants grown in Nebraska, USA.</title>
        <authorList>
            <person name="Schachtman D."/>
        </authorList>
    </citation>
    <scope>NUCLEOTIDE SEQUENCE [LARGE SCALE GENOMIC DNA]</scope>
    <source>
        <strain evidence="2 3">3773</strain>
    </source>
</reference>
<protein>
    <submittedName>
        <fullName evidence="2">RHS repeat-associated protein</fullName>
    </submittedName>
</protein>
<dbReference type="Pfam" id="PF01764">
    <property type="entry name" value="Lipase_3"/>
    <property type="match status" value="1"/>
</dbReference>
<gene>
    <name evidence="2" type="ORF">J2X31_003282</name>
</gene>
<feature type="domain" description="Fungal lipase-type" evidence="1">
    <location>
        <begin position="119"/>
        <end position="212"/>
    </location>
</feature>
<organism evidence="2 3">
    <name type="scientific">Flavobacterium arsenatis</name>
    <dbReference type="NCBI Taxonomy" id="1484332"/>
    <lineage>
        <taxon>Bacteria</taxon>
        <taxon>Pseudomonadati</taxon>
        <taxon>Bacteroidota</taxon>
        <taxon>Flavobacteriia</taxon>
        <taxon>Flavobacteriales</taxon>
        <taxon>Flavobacteriaceae</taxon>
        <taxon>Flavobacterium</taxon>
    </lineage>
</organism>
<dbReference type="Gene3D" id="2.180.10.10">
    <property type="entry name" value="RHS repeat-associated core"/>
    <property type="match status" value="1"/>
</dbReference>
<evidence type="ECO:0000259" key="1">
    <source>
        <dbReference type="Pfam" id="PF01764"/>
    </source>
</evidence>
<evidence type="ECO:0000313" key="3">
    <source>
        <dbReference type="Proteomes" id="UP001255185"/>
    </source>
</evidence>
<dbReference type="PANTHER" id="PTHR32305:SF15">
    <property type="entry name" value="PROTEIN RHSA-RELATED"/>
    <property type="match status" value="1"/>
</dbReference>
<dbReference type="InterPro" id="IPR050708">
    <property type="entry name" value="T6SS_VgrG/RHS"/>
</dbReference>
<comment type="caution">
    <text evidence="2">The sequence shown here is derived from an EMBL/GenBank/DDBJ whole genome shotgun (WGS) entry which is preliminary data.</text>
</comment>
<sequence>MAEQHPDSYYKTPFKFSGKEMDEETGLHYFGARYYDSRSSIWLSVDPLAEKYPSIGPYVYVASNPINAIDPDGKQIFPIHGTWSDNSTWKDLKGIRNATSKLFGDSKVSMPFQWSGGNYDVYRKIAANELIDHIRSERKGMDSSEPITLVGHSHGGNVAILAANMLSKLDEFNDVQINLLTINTPARSDYQLSETARKRVNHVNVYDPSDPVQIHGGNMLTTPIFPSTIKGTGDYGPAAREFSSAKQNIQVINSQGIFGDFHNSHNRTRDWIDDIED</sequence>
<dbReference type="InterPro" id="IPR002921">
    <property type="entry name" value="Fungal_lipase-type"/>
</dbReference>
<keyword evidence="3" id="KW-1185">Reference proteome</keyword>
<proteinExistence type="predicted"/>
<dbReference type="NCBIfam" id="TIGR03696">
    <property type="entry name" value="Rhs_assc_core"/>
    <property type="match status" value="1"/>
</dbReference>
<accession>A0ABU1TTP5</accession>
<dbReference type="PANTHER" id="PTHR32305">
    <property type="match status" value="1"/>
</dbReference>
<evidence type="ECO:0000313" key="2">
    <source>
        <dbReference type="EMBL" id="MDR6969255.1"/>
    </source>
</evidence>